<keyword evidence="1" id="KW-1133">Transmembrane helix</keyword>
<keyword evidence="1" id="KW-0812">Transmembrane</keyword>
<evidence type="ECO:0000313" key="3">
    <source>
        <dbReference type="Proteomes" id="UP000216852"/>
    </source>
</evidence>
<dbReference type="EMBL" id="NPBJ01000035">
    <property type="protein sequence ID" value="PAD98572.1"/>
    <property type="molecule type" value="Genomic_DNA"/>
</dbReference>
<feature type="transmembrane region" description="Helical" evidence="1">
    <location>
        <begin position="161"/>
        <end position="184"/>
    </location>
</feature>
<dbReference type="RefSeq" id="WP_095220435.1">
    <property type="nucleotide sequence ID" value="NZ_NPBJ01000035.1"/>
</dbReference>
<evidence type="ECO:0000313" key="2">
    <source>
        <dbReference type="EMBL" id="PAD98572.1"/>
    </source>
</evidence>
<organism evidence="2 3">
    <name type="scientific">Terribacillus saccharophilus</name>
    <dbReference type="NCBI Taxonomy" id="361277"/>
    <lineage>
        <taxon>Bacteria</taxon>
        <taxon>Bacillati</taxon>
        <taxon>Bacillota</taxon>
        <taxon>Bacilli</taxon>
        <taxon>Bacillales</taxon>
        <taxon>Bacillaceae</taxon>
        <taxon>Terribacillus</taxon>
    </lineage>
</organism>
<keyword evidence="3" id="KW-1185">Reference proteome</keyword>
<sequence>MITLIKYELDKLIRNRTFLITSILSLVVIAGIFLVGYYYSQVSYVEQTNADKGYPEFYSDTANEYSGDFDDQKVREILTDYMDDFQSEADEEKRPFDVFSWYIGETFFPKEGDIHLEMNEAMGNGEKITFDQLDIRSIQDVGFASFDKPLKLGTYNTWGDLFLVTSNMFLLASMFIIFICSSVFSSEVSSNINQLLLSTF</sequence>
<dbReference type="Proteomes" id="UP000216852">
    <property type="component" value="Unassembled WGS sequence"/>
</dbReference>
<protein>
    <recommendedName>
        <fullName evidence="4">ABC transporter permease</fullName>
    </recommendedName>
</protein>
<evidence type="ECO:0008006" key="4">
    <source>
        <dbReference type="Google" id="ProtNLM"/>
    </source>
</evidence>
<evidence type="ECO:0000256" key="1">
    <source>
        <dbReference type="SAM" id="Phobius"/>
    </source>
</evidence>
<comment type="caution">
    <text evidence="2">The sequence shown here is derived from an EMBL/GenBank/DDBJ whole genome shotgun (WGS) entry which is preliminary data.</text>
</comment>
<feature type="transmembrane region" description="Helical" evidence="1">
    <location>
        <begin position="18"/>
        <end position="39"/>
    </location>
</feature>
<name>A0ABX4GUN7_9BACI</name>
<proteinExistence type="predicted"/>
<reference evidence="2 3" key="1">
    <citation type="submission" date="2017-07" db="EMBL/GenBank/DDBJ databases">
        <title>Isolation and whole genome analysis of endospore-forming bacteria from heroin.</title>
        <authorList>
            <person name="Kalinowski J."/>
            <person name="Ahrens B."/>
            <person name="Al-Dilaimi A."/>
            <person name="Winkler A."/>
            <person name="Wibberg D."/>
            <person name="Schleenbecker U."/>
            <person name="Ruckert C."/>
            <person name="Wolfel R."/>
            <person name="Grass G."/>
        </authorList>
    </citation>
    <scope>NUCLEOTIDE SEQUENCE [LARGE SCALE GENOMIC DNA]</scope>
    <source>
        <strain evidence="2 3">7517-1</strain>
    </source>
</reference>
<keyword evidence="1" id="KW-0472">Membrane</keyword>
<accession>A0ABX4GUN7</accession>
<gene>
    <name evidence="2" type="ORF">CHH48_16595</name>
</gene>